<feature type="compositionally biased region" description="Polar residues" evidence="2">
    <location>
        <begin position="441"/>
        <end position="456"/>
    </location>
</feature>
<feature type="region of interest" description="Disordered" evidence="2">
    <location>
        <begin position="517"/>
        <end position="606"/>
    </location>
</feature>
<dbReference type="AlphaFoldDB" id="A0A5K3F5X5"/>
<accession>A0A5K3F5X5</accession>
<dbReference type="GO" id="GO:0042981">
    <property type="term" value="P:regulation of apoptotic process"/>
    <property type="evidence" value="ECO:0007669"/>
    <property type="project" value="TreeGrafter"/>
</dbReference>
<feature type="compositionally biased region" description="Basic and acidic residues" evidence="2">
    <location>
        <begin position="559"/>
        <end position="569"/>
    </location>
</feature>
<protein>
    <submittedName>
        <fullName evidence="4">Death domain-associated protein 6</fullName>
    </submittedName>
</protein>
<feature type="region of interest" description="Disordered" evidence="2">
    <location>
        <begin position="441"/>
        <end position="465"/>
    </location>
</feature>
<dbReference type="GO" id="GO:0016605">
    <property type="term" value="C:PML body"/>
    <property type="evidence" value="ECO:0007669"/>
    <property type="project" value="TreeGrafter"/>
</dbReference>
<evidence type="ECO:0000256" key="2">
    <source>
        <dbReference type="SAM" id="MobiDB-lite"/>
    </source>
</evidence>
<feature type="compositionally biased region" description="Low complexity" evidence="2">
    <location>
        <begin position="517"/>
        <end position="533"/>
    </location>
</feature>
<proteinExistence type="predicted"/>
<feature type="coiled-coil region" evidence="1">
    <location>
        <begin position="240"/>
        <end position="277"/>
    </location>
</feature>
<evidence type="ECO:0000259" key="3">
    <source>
        <dbReference type="Pfam" id="PF20920"/>
    </source>
</evidence>
<dbReference type="WBParaSite" id="MCU_005718-RA">
    <property type="protein sequence ID" value="MCU_005718-RA"/>
    <property type="gene ID" value="MCU_005718"/>
</dbReference>
<feature type="compositionally biased region" description="Low complexity" evidence="2">
    <location>
        <begin position="574"/>
        <end position="590"/>
    </location>
</feature>
<feature type="compositionally biased region" description="Acidic residues" evidence="2">
    <location>
        <begin position="595"/>
        <end position="606"/>
    </location>
</feature>
<feature type="region of interest" description="Disordered" evidence="2">
    <location>
        <begin position="150"/>
        <end position="235"/>
    </location>
</feature>
<evidence type="ECO:0000256" key="1">
    <source>
        <dbReference type="SAM" id="Coils"/>
    </source>
</evidence>
<dbReference type="InterPro" id="IPR046426">
    <property type="entry name" value="DAXX_histone-bd_sf"/>
</dbReference>
<keyword evidence="1" id="KW-0175">Coiled coil</keyword>
<dbReference type="GO" id="GO:0003714">
    <property type="term" value="F:transcription corepressor activity"/>
    <property type="evidence" value="ECO:0007669"/>
    <property type="project" value="TreeGrafter"/>
</dbReference>
<dbReference type="GO" id="GO:0006334">
    <property type="term" value="P:nucleosome assembly"/>
    <property type="evidence" value="ECO:0007669"/>
    <property type="project" value="TreeGrafter"/>
</dbReference>
<dbReference type="GO" id="GO:0042393">
    <property type="term" value="F:histone binding"/>
    <property type="evidence" value="ECO:0007669"/>
    <property type="project" value="InterPro"/>
</dbReference>
<reference evidence="4" key="1">
    <citation type="submission" date="2019-11" db="UniProtKB">
        <authorList>
            <consortium name="WormBaseParasite"/>
        </authorList>
    </citation>
    <scope>IDENTIFICATION</scope>
</reference>
<dbReference type="GO" id="GO:0050681">
    <property type="term" value="F:nuclear androgen receptor binding"/>
    <property type="evidence" value="ECO:0007669"/>
    <property type="project" value="TreeGrafter"/>
</dbReference>
<dbReference type="PANTHER" id="PTHR12766">
    <property type="entry name" value="DEATH DOMAIN-ASSOCIATED PROTEIN 6 DAXX"/>
    <property type="match status" value="1"/>
</dbReference>
<evidence type="ECO:0000313" key="4">
    <source>
        <dbReference type="WBParaSite" id="MCU_005718-RA"/>
    </source>
</evidence>
<dbReference type="Pfam" id="PF20920">
    <property type="entry name" value="DAXX_hist_bd"/>
    <property type="match status" value="1"/>
</dbReference>
<dbReference type="PANTHER" id="PTHR12766:SF7">
    <property type="entry name" value="DEATH DOMAIN-ASSOCIATED PROTEIN 6"/>
    <property type="match status" value="1"/>
</dbReference>
<dbReference type="CDD" id="cd13150">
    <property type="entry name" value="DAXX_histone_binding"/>
    <property type="match status" value="1"/>
</dbReference>
<dbReference type="Gene3D" id="1.20.58.2170">
    <property type="match status" value="1"/>
</dbReference>
<dbReference type="InterPro" id="IPR046378">
    <property type="entry name" value="DAXX_histone-bd"/>
</dbReference>
<sequence length="698" mass="78018">MADDNWSWFSTQLRPFLSPNDGLILVMLKRKYLATSYAFRHNGGARCLLTRCLQRIQKCPSRIYVTLVDLKRKLKENASANGLTEEVLGPLTRNQCQRLMISTSPLLANSRSTTPEAIIEVDQEPTSPPPRKSRRQTLLSFLPEAVKSAVTAKPLSSMPSRPSDDEEGRESQGRRIKAKRRIPLSNVSIETPSRPPRAASTDSEREEDTTVVDLDATPKVGTRTGRLPSPSSQRADRRRLYHLERRMELLSSKIRELEAAEMDLDDLESEESAYLRLDDLKRQHLSVWKQLCQLRHISRHAASLSRCGFRYEGSRYPAINRAVEARINSNRVFPDYLDIHRLVEETSEKENLGLSSAVIKRQAREIFTDIGHRLKDRRQREFERDLGCHLTDELGTADDPAASCPELRKRLQENAKIAAHKLNSILTRYSRLQDDLLERVTSTSSERLDDSNQASVKNEEEEEEVDVIEVGVFEEDDGDASIGRSAKVAEAIPLPTTHLDANIISPYFTEKNLLTSASTSASSGSPSKSQPLGRLTSPTPQDSSSPANDTSPPPCTSETRIDTADDRPETASCADDAPAAETAEAADAPEVITISDDDNDDDEEPEVVSYEWNAPRSQQFPAFHALPGSSVTNRTVTRKASRVRGGGYVISASEEQSVVRVVPSSNAMEGVTTQVVQQRREQQFYIPPSFNPFRVHRF</sequence>
<feature type="domain" description="Daxx histone-binding" evidence="3">
    <location>
        <begin position="346"/>
        <end position="430"/>
    </location>
</feature>
<name>A0A5K3F5X5_MESCO</name>
<feature type="compositionally biased region" description="Polar residues" evidence="2">
    <location>
        <begin position="536"/>
        <end position="550"/>
    </location>
</feature>
<dbReference type="GO" id="GO:0003713">
    <property type="term" value="F:transcription coactivator activity"/>
    <property type="evidence" value="ECO:0007669"/>
    <property type="project" value="TreeGrafter"/>
</dbReference>
<organism evidence="4">
    <name type="scientific">Mesocestoides corti</name>
    <name type="common">Flatworm</name>
    <dbReference type="NCBI Taxonomy" id="53468"/>
    <lineage>
        <taxon>Eukaryota</taxon>
        <taxon>Metazoa</taxon>
        <taxon>Spiralia</taxon>
        <taxon>Lophotrochozoa</taxon>
        <taxon>Platyhelminthes</taxon>
        <taxon>Cestoda</taxon>
        <taxon>Eucestoda</taxon>
        <taxon>Cyclophyllidea</taxon>
        <taxon>Mesocestoididae</taxon>
        <taxon>Mesocestoides</taxon>
    </lineage>
</organism>